<dbReference type="OrthoDB" id="4392084at2"/>
<proteinExistence type="predicted"/>
<feature type="domain" description="NAD-dependent epimerase/dehydratase" evidence="1">
    <location>
        <begin position="5"/>
        <end position="244"/>
    </location>
</feature>
<dbReference type="Gene3D" id="3.40.50.720">
    <property type="entry name" value="NAD(P)-binding Rossmann-like Domain"/>
    <property type="match status" value="1"/>
</dbReference>
<dbReference type="Proteomes" id="UP000515733">
    <property type="component" value="Chromosome"/>
</dbReference>
<dbReference type="AlphaFoldDB" id="A0A6S6Y5W6"/>
<dbReference type="KEGG" id="doe:DENOEST_3726"/>
<accession>A0A6S6Y5W6</accession>
<gene>
    <name evidence="2" type="ORF">DENOEST_3726</name>
</gene>
<keyword evidence="3" id="KW-1185">Reference proteome</keyword>
<protein>
    <recommendedName>
        <fullName evidence="1">NAD-dependent epimerase/dehydratase domain-containing protein</fullName>
    </recommendedName>
</protein>
<dbReference type="InterPro" id="IPR001509">
    <property type="entry name" value="Epimerase_deHydtase"/>
</dbReference>
<dbReference type="EMBL" id="LR778301">
    <property type="protein sequence ID" value="CAB1370880.1"/>
    <property type="molecule type" value="Genomic_DNA"/>
</dbReference>
<dbReference type="Pfam" id="PF01370">
    <property type="entry name" value="Epimerase"/>
    <property type="match status" value="1"/>
</dbReference>
<evidence type="ECO:0000313" key="2">
    <source>
        <dbReference type="EMBL" id="CAB1370880.1"/>
    </source>
</evidence>
<dbReference type="InterPro" id="IPR036291">
    <property type="entry name" value="NAD(P)-bd_dom_sf"/>
</dbReference>
<dbReference type="PANTHER" id="PTHR32487">
    <property type="entry name" value="3-OXO-DELTA(4,5)-STEROID 5-BETA-REDUCTASE"/>
    <property type="match status" value="1"/>
</dbReference>
<evidence type="ECO:0000259" key="1">
    <source>
        <dbReference type="Pfam" id="PF01370"/>
    </source>
</evidence>
<dbReference type="SUPFAM" id="SSF51735">
    <property type="entry name" value="NAD(P)-binding Rossmann-fold domains"/>
    <property type="match status" value="1"/>
</dbReference>
<evidence type="ECO:0000313" key="3">
    <source>
        <dbReference type="Proteomes" id="UP000515733"/>
    </source>
</evidence>
<dbReference type="RefSeq" id="WP_145770473.1">
    <property type="nucleotide sequence ID" value="NZ_LR778301.1"/>
</dbReference>
<sequence length="363" mass="39817">MKKKVVVAGASGLVGGAAVRRFAAQGWEVVAVSRRRPVDIAASVQHVAVDLCDEGACARAFGEMSDVTHLIYGAVSEKTEDIFGGWSDPVQIEKNAAMLRNLFEPLSAAARNLQHVSLVHGAKAYGCHLPQLQVPIPMRESLPRPPCPNFYFEQEDYLWDKQRGRNWDWTVLRPVGIAGVATGSPMNSVLMLLLFGALRKEAGLDLPVPEGISPVNEITDADLIAEALEWAAEAPAARNEIFNISNGDVIAAFDRFPVIAEVIGLPLGAPRSYNMVREVEGMAGLWRDMVRRYQLNAPEDVAALFGGSMLMSNCSAAATDGNPLRWGLVSTIKLRQAGFHDCMDTFEMIRKYGRRYRELRILP</sequence>
<name>A0A6S6Y5W6_9PROT</name>
<reference evidence="2 3" key="1">
    <citation type="submission" date="2020-03" db="EMBL/GenBank/DDBJ databases">
        <authorList>
            <consortium name="Genoscope - CEA"/>
            <person name="William W."/>
        </authorList>
    </citation>
    <scope>NUCLEOTIDE SEQUENCE [LARGE SCALE GENOMIC DNA]</scope>
    <source>
        <strain evidence="3">DSM 16959</strain>
    </source>
</reference>
<organism evidence="2 3">
    <name type="scientific">Denitratisoma oestradiolicum</name>
    <dbReference type="NCBI Taxonomy" id="311182"/>
    <lineage>
        <taxon>Bacteria</taxon>
        <taxon>Pseudomonadati</taxon>
        <taxon>Pseudomonadota</taxon>
        <taxon>Betaproteobacteria</taxon>
        <taxon>Nitrosomonadales</taxon>
        <taxon>Sterolibacteriaceae</taxon>
        <taxon>Denitratisoma</taxon>
    </lineage>
</organism>
<dbReference type="PANTHER" id="PTHR32487:SF0">
    <property type="entry name" value="3-OXO-DELTA(4,5)-STEROID 5-BETA-REDUCTASE"/>
    <property type="match status" value="1"/>
</dbReference>